<dbReference type="EMBL" id="HBIN01007805">
    <property type="protein sequence ID" value="CAE0435473.1"/>
    <property type="molecule type" value="Transcribed_RNA"/>
</dbReference>
<proteinExistence type="inferred from homology"/>
<comment type="similarity">
    <text evidence="1">Belongs to the isochorismatase family.</text>
</comment>
<dbReference type="PANTHER" id="PTHR11080">
    <property type="entry name" value="PYRAZINAMIDASE/NICOTINAMIDASE"/>
    <property type="match status" value="1"/>
</dbReference>
<evidence type="ECO:0000256" key="1">
    <source>
        <dbReference type="ARBA" id="ARBA00006336"/>
    </source>
</evidence>
<keyword evidence="2" id="KW-0378">Hydrolase</keyword>
<evidence type="ECO:0000313" key="3">
    <source>
        <dbReference type="EMBL" id="CAE0435473.1"/>
    </source>
</evidence>
<name>A0A7S3LMU9_9STRA</name>
<dbReference type="InterPro" id="IPR036380">
    <property type="entry name" value="Isochorismatase-like_sf"/>
</dbReference>
<dbReference type="InterPro" id="IPR052347">
    <property type="entry name" value="Isochorismatase_Nicotinamidase"/>
</dbReference>
<organism evidence="3">
    <name type="scientific">Aplanochytrium stocchinoi</name>
    <dbReference type="NCBI Taxonomy" id="215587"/>
    <lineage>
        <taxon>Eukaryota</taxon>
        <taxon>Sar</taxon>
        <taxon>Stramenopiles</taxon>
        <taxon>Bigyra</taxon>
        <taxon>Labyrinthulomycetes</taxon>
        <taxon>Thraustochytrida</taxon>
        <taxon>Thraustochytriidae</taxon>
        <taxon>Aplanochytrium</taxon>
    </lineage>
</organism>
<evidence type="ECO:0008006" key="4">
    <source>
        <dbReference type="Google" id="ProtNLM"/>
    </source>
</evidence>
<dbReference type="Gene3D" id="3.40.50.850">
    <property type="entry name" value="Isochorismatase-like"/>
    <property type="match status" value="1"/>
</dbReference>
<evidence type="ECO:0000256" key="2">
    <source>
        <dbReference type="ARBA" id="ARBA00022801"/>
    </source>
</evidence>
<accession>A0A7S3LMU9</accession>
<sequence length="299" mass="33762">MSVFRSMKIKKQVQETNEVSSIYDANITIEEGGTGLLIVDPQNDFHPGGSLAIETADEDAARIAALIKSNLLSLSHIYVTLDSHQKYHIAHPLFWVNARNEHPEPFTTITKKMVETGEWKTKRKEHQAWGLRYVTQLAEKGNFELTIWPEHCLIGTSGHNVRQVIQDALHEWEEVQGKAVTYVMKGNNSKSEHYSAIKAEVIVPGDEWNTSLNNVLLNELKRHMRLLICGQASSHCVNFTVRDIADNWKASDLKRLEILQDAMSPVSGFNDVSAKFFKEMGNKGLKITKTSEIEIKPKA</sequence>
<dbReference type="PANTHER" id="PTHR11080:SF2">
    <property type="entry name" value="LD05707P"/>
    <property type="match status" value="1"/>
</dbReference>
<reference evidence="3" key="1">
    <citation type="submission" date="2021-01" db="EMBL/GenBank/DDBJ databases">
        <authorList>
            <person name="Corre E."/>
            <person name="Pelletier E."/>
            <person name="Niang G."/>
            <person name="Scheremetjew M."/>
            <person name="Finn R."/>
            <person name="Kale V."/>
            <person name="Holt S."/>
            <person name="Cochrane G."/>
            <person name="Meng A."/>
            <person name="Brown T."/>
            <person name="Cohen L."/>
        </authorList>
    </citation>
    <scope>NUCLEOTIDE SEQUENCE</scope>
    <source>
        <strain evidence="3">GSBS06</strain>
    </source>
</reference>
<dbReference type="GO" id="GO:0016787">
    <property type="term" value="F:hydrolase activity"/>
    <property type="evidence" value="ECO:0007669"/>
    <property type="project" value="UniProtKB-KW"/>
</dbReference>
<protein>
    <recommendedName>
        <fullName evidence="4">Isochorismatase-like domain-containing protein</fullName>
    </recommendedName>
</protein>
<dbReference type="SUPFAM" id="SSF52499">
    <property type="entry name" value="Isochorismatase-like hydrolases"/>
    <property type="match status" value="1"/>
</dbReference>
<gene>
    <name evidence="3" type="ORF">ASTO00021_LOCUS5753</name>
</gene>
<dbReference type="AlphaFoldDB" id="A0A7S3LMU9"/>